<accession>A0A4C1WZA3</accession>
<organism evidence="1 2">
    <name type="scientific">Eumeta variegata</name>
    <name type="common">Bagworm moth</name>
    <name type="synonym">Eumeta japonica</name>
    <dbReference type="NCBI Taxonomy" id="151549"/>
    <lineage>
        <taxon>Eukaryota</taxon>
        <taxon>Metazoa</taxon>
        <taxon>Ecdysozoa</taxon>
        <taxon>Arthropoda</taxon>
        <taxon>Hexapoda</taxon>
        <taxon>Insecta</taxon>
        <taxon>Pterygota</taxon>
        <taxon>Neoptera</taxon>
        <taxon>Endopterygota</taxon>
        <taxon>Lepidoptera</taxon>
        <taxon>Glossata</taxon>
        <taxon>Ditrysia</taxon>
        <taxon>Tineoidea</taxon>
        <taxon>Psychidae</taxon>
        <taxon>Oiketicinae</taxon>
        <taxon>Eumeta</taxon>
    </lineage>
</organism>
<name>A0A4C1WZA3_EUMVA</name>
<dbReference type="Proteomes" id="UP000299102">
    <property type="component" value="Unassembled WGS sequence"/>
</dbReference>
<keyword evidence="2" id="KW-1185">Reference proteome</keyword>
<gene>
    <name evidence="1" type="ORF">EVAR_34228_1</name>
</gene>
<sequence length="117" mass="13609">MAVNVGKTAALLTGRQRNIPTQLHLRGQDVEWKSCIRYLSVHIDRSLHMIPQMDNQRRRLQAQQNMVLRMIAETGCYVNNDVIARELRVQTIEDFVRTQAQRLFDSANEDPMPSLYI</sequence>
<dbReference type="OrthoDB" id="10065625at2759"/>
<dbReference type="EMBL" id="BGZK01000668">
    <property type="protein sequence ID" value="GBP55427.1"/>
    <property type="molecule type" value="Genomic_DNA"/>
</dbReference>
<evidence type="ECO:0000313" key="2">
    <source>
        <dbReference type="Proteomes" id="UP000299102"/>
    </source>
</evidence>
<evidence type="ECO:0000313" key="1">
    <source>
        <dbReference type="EMBL" id="GBP55427.1"/>
    </source>
</evidence>
<dbReference type="AlphaFoldDB" id="A0A4C1WZA3"/>
<proteinExistence type="predicted"/>
<protein>
    <submittedName>
        <fullName evidence="1">Uncharacterized protein</fullName>
    </submittedName>
</protein>
<comment type="caution">
    <text evidence="1">The sequence shown here is derived from an EMBL/GenBank/DDBJ whole genome shotgun (WGS) entry which is preliminary data.</text>
</comment>
<reference evidence="1 2" key="1">
    <citation type="journal article" date="2019" name="Commun. Biol.">
        <title>The bagworm genome reveals a unique fibroin gene that provides high tensile strength.</title>
        <authorList>
            <person name="Kono N."/>
            <person name="Nakamura H."/>
            <person name="Ohtoshi R."/>
            <person name="Tomita M."/>
            <person name="Numata K."/>
            <person name="Arakawa K."/>
        </authorList>
    </citation>
    <scope>NUCLEOTIDE SEQUENCE [LARGE SCALE GENOMIC DNA]</scope>
</reference>